<dbReference type="InterPro" id="IPR013087">
    <property type="entry name" value="Znf_C2H2_type"/>
</dbReference>
<feature type="domain" description="C2H2-type" evidence="2">
    <location>
        <begin position="292"/>
        <end position="314"/>
    </location>
</feature>
<reference evidence="4" key="1">
    <citation type="submission" date="2009-05" db="EMBL/GenBank/DDBJ databases">
        <title>The genome sequence of Ajellomyces capsulatus strain H143.</title>
        <authorList>
            <person name="Champion M."/>
            <person name="Cuomo C.A."/>
            <person name="Ma L.-J."/>
            <person name="Henn M.R."/>
            <person name="Sil A."/>
            <person name="Goldman B."/>
            <person name="Young S.K."/>
            <person name="Kodira C.D."/>
            <person name="Zeng Q."/>
            <person name="Koehrsen M."/>
            <person name="Alvarado L."/>
            <person name="Berlin A.M."/>
            <person name="Borenstein D."/>
            <person name="Chen Z."/>
            <person name="Engels R."/>
            <person name="Freedman E."/>
            <person name="Gellesch M."/>
            <person name="Goldberg J."/>
            <person name="Griggs A."/>
            <person name="Gujja S."/>
            <person name="Heiman D.I."/>
            <person name="Hepburn T.A."/>
            <person name="Howarth C."/>
            <person name="Jen D."/>
            <person name="Larson L."/>
            <person name="Lewis B."/>
            <person name="Mehta T."/>
            <person name="Park D."/>
            <person name="Pearson M."/>
            <person name="Roberts A."/>
            <person name="Saif S."/>
            <person name="Shea T.D."/>
            <person name="Shenoy N."/>
            <person name="Sisk P."/>
            <person name="Stolte C."/>
            <person name="Sykes S."/>
            <person name="Walk T."/>
            <person name="White J."/>
            <person name="Yandava C."/>
            <person name="Klein B."/>
            <person name="McEwen J.G."/>
            <person name="Puccia R."/>
            <person name="Goldman G.H."/>
            <person name="Felipe M.S."/>
            <person name="Nino-Vega G."/>
            <person name="San-Blas G."/>
            <person name="Taylor J.W."/>
            <person name="Mendoza L."/>
            <person name="Galagan J.E."/>
            <person name="Nusbaum C."/>
            <person name="Birren B.W."/>
        </authorList>
    </citation>
    <scope>NUCLEOTIDE SEQUENCE [LARGE SCALE GENOMIC DNA]</scope>
    <source>
        <strain evidence="4">H143</strain>
    </source>
</reference>
<dbReference type="AlphaFoldDB" id="C6HQU0"/>
<feature type="compositionally biased region" description="Basic and acidic residues" evidence="1">
    <location>
        <begin position="33"/>
        <end position="43"/>
    </location>
</feature>
<name>C6HQU0_AJECH</name>
<dbReference type="Proteomes" id="UP000002624">
    <property type="component" value="Unassembled WGS sequence"/>
</dbReference>
<sequence>MEKDLQSHTTLQDVPMQDLRDLLAVPPELPSPHPDREFEESRRMKHNADIATTLKFRQGSSKTVGDSAYSNMGNEITSERASDIASLAVKATDREASRRDIGNGSPQARSPPGGDFSIQVLKPAPPNTPDSDIQKGEGLIDINGPDEKQSDLDKAVDALIASIRKRTQQEEHTTLVKVDEYCMPPNLPSTVSTQVKNDVPNETSESMATAKSELAVYNKKTENTSERTSPGSRAPARVYTPQPENPDRIKRVKHNGTKPSGGPAVSMAADPFQSHQGSESKQQENLGVRIVCFDCGVAFSTLIGLQHHQIMYEHNYCKSAH</sequence>
<dbReference type="PROSITE" id="PS00028">
    <property type="entry name" value="ZINC_FINGER_C2H2_1"/>
    <property type="match status" value="1"/>
</dbReference>
<feature type="region of interest" description="Disordered" evidence="1">
    <location>
        <begin position="1"/>
        <end position="43"/>
    </location>
</feature>
<feature type="compositionally biased region" description="Polar residues" evidence="1">
    <location>
        <begin position="188"/>
        <end position="209"/>
    </location>
</feature>
<dbReference type="STRING" id="544712.C6HQU0"/>
<dbReference type="HOGENOM" id="CLU_865899_0_0_1"/>
<evidence type="ECO:0000313" key="4">
    <source>
        <dbReference type="Proteomes" id="UP000002624"/>
    </source>
</evidence>
<evidence type="ECO:0000313" key="3">
    <source>
        <dbReference type="EMBL" id="EER37311.1"/>
    </source>
</evidence>
<proteinExistence type="predicted"/>
<evidence type="ECO:0000256" key="1">
    <source>
        <dbReference type="SAM" id="MobiDB-lite"/>
    </source>
</evidence>
<gene>
    <name evidence="3" type="ORF">HCDG_08762</name>
</gene>
<evidence type="ECO:0000259" key="2">
    <source>
        <dbReference type="PROSITE" id="PS00028"/>
    </source>
</evidence>
<protein>
    <recommendedName>
        <fullName evidence="2">C2H2-type domain-containing protein</fullName>
    </recommendedName>
</protein>
<feature type="region of interest" description="Disordered" evidence="1">
    <location>
        <begin position="91"/>
        <end position="149"/>
    </location>
</feature>
<accession>C6HQU0</accession>
<dbReference type="VEuPathDB" id="FungiDB:HCDG_08762"/>
<dbReference type="OrthoDB" id="6077919at2759"/>
<feature type="compositionally biased region" description="Basic and acidic residues" evidence="1">
    <location>
        <begin position="91"/>
        <end position="101"/>
    </location>
</feature>
<dbReference type="EMBL" id="GG692435">
    <property type="protein sequence ID" value="EER37311.1"/>
    <property type="molecule type" value="Genomic_DNA"/>
</dbReference>
<feature type="region of interest" description="Disordered" evidence="1">
    <location>
        <begin position="188"/>
        <end position="283"/>
    </location>
</feature>
<organism evidence="3 4">
    <name type="scientific">Ajellomyces capsulatus (strain H143)</name>
    <name type="common">Darling's disease fungus</name>
    <name type="synonym">Histoplasma capsulatum</name>
    <dbReference type="NCBI Taxonomy" id="544712"/>
    <lineage>
        <taxon>Eukaryota</taxon>
        <taxon>Fungi</taxon>
        <taxon>Dikarya</taxon>
        <taxon>Ascomycota</taxon>
        <taxon>Pezizomycotina</taxon>
        <taxon>Eurotiomycetes</taxon>
        <taxon>Eurotiomycetidae</taxon>
        <taxon>Onygenales</taxon>
        <taxon>Ajellomycetaceae</taxon>
        <taxon>Histoplasma</taxon>
    </lineage>
</organism>
<feature type="compositionally biased region" description="Polar residues" evidence="1">
    <location>
        <begin position="273"/>
        <end position="283"/>
    </location>
</feature>